<proteinExistence type="predicted"/>
<protein>
    <submittedName>
        <fullName evidence="1">Uncharacterized protein</fullName>
    </submittedName>
</protein>
<name>A0A645IW19_9ZZZZ</name>
<organism evidence="1">
    <name type="scientific">bioreactor metagenome</name>
    <dbReference type="NCBI Taxonomy" id="1076179"/>
    <lineage>
        <taxon>unclassified sequences</taxon>
        <taxon>metagenomes</taxon>
        <taxon>ecological metagenomes</taxon>
    </lineage>
</organism>
<comment type="caution">
    <text evidence="1">The sequence shown here is derived from an EMBL/GenBank/DDBJ whole genome shotgun (WGS) entry which is preliminary data.</text>
</comment>
<evidence type="ECO:0000313" key="1">
    <source>
        <dbReference type="EMBL" id="MPN55062.1"/>
    </source>
</evidence>
<accession>A0A645IW19</accession>
<reference evidence="1" key="1">
    <citation type="submission" date="2019-08" db="EMBL/GenBank/DDBJ databases">
        <authorList>
            <person name="Kucharzyk K."/>
            <person name="Murdoch R.W."/>
            <person name="Higgins S."/>
            <person name="Loffler F."/>
        </authorList>
    </citation>
    <scope>NUCLEOTIDE SEQUENCE</scope>
</reference>
<gene>
    <name evidence="1" type="ORF">SDC9_202741</name>
</gene>
<dbReference type="AlphaFoldDB" id="A0A645IW19"/>
<sequence>MRNEVIDAPNKQVIGDPFHGLQAFVPTVGAECFAHGAPIFVLCQMRCRSAQFGQGEMIEFAVAAACLKGIMMERHSRNHLRSYDIDSGKMLRLLRPEEVAGAIAESGVRAIILNIVS</sequence>
<dbReference type="EMBL" id="VSSQ01123884">
    <property type="protein sequence ID" value="MPN55062.1"/>
    <property type="molecule type" value="Genomic_DNA"/>
</dbReference>